<evidence type="ECO:0000313" key="2">
    <source>
        <dbReference type="Proteomes" id="UP000265520"/>
    </source>
</evidence>
<dbReference type="AlphaFoldDB" id="A0A392PKX4"/>
<accession>A0A392PKX4</accession>
<dbReference type="EMBL" id="LXQA010085333">
    <property type="protein sequence ID" value="MCI12731.1"/>
    <property type="molecule type" value="Genomic_DNA"/>
</dbReference>
<protein>
    <submittedName>
        <fullName evidence="1">Uncharacterized protein</fullName>
    </submittedName>
</protein>
<reference evidence="1 2" key="1">
    <citation type="journal article" date="2018" name="Front. Plant Sci.">
        <title>Red Clover (Trifolium pratense) and Zigzag Clover (T. medium) - A Picture of Genomic Similarities and Differences.</title>
        <authorList>
            <person name="Dluhosova J."/>
            <person name="Istvanek J."/>
            <person name="Nedelnik J."/>
            <person name="Repkova J."/>
        </authorList>
    </citation>
    <scope>NUCLEOTIDE SEQUENCE [LARGE SCALE GENOMIC DNA]</scope>
    <source>
        <strain evidence="2">cv. 10/8</strain>
        <tissue evidence="1">Leaf</tissue>
    </source>
</reference>
<evidence type="ECO:0000313" key="1">
    <source>
        <dbReference type="EMBL" id="MCI12731.1"/>
    </source>
</evidence>
<comment type="caution">
    <text evidence="1">The sequence shown here is derived from an EMBL/GenBank/DDBJ whole genome shotgun (WGS) entry which is preliminary data.</text>
</comment>
<sequence length="78" mass="8463">VSKLLLPPMMHVLQGGVQLASHTASGLTPSFFDNGKVVLITGPHLFKAPELIGVLNWPAKVVSREIKHNRTVIRAISQ</sequence>
<proteinExistence type="predicted"/>
<dbReference type="Proteomes" id="UP000265520">
    <property type="component" value="Unassembled WGS sequence"/>
</dbReference>
<name>A0A392PKX4_9FABA</name>
<feature type="non-terminal residue" evidence="1">
    <location>
        <position position="1"/>
    </location>
</feature>
<keyword evidence="2" id="KW-1185">Reference proteome</keyword>
<organism evidence="1 2">
    <name type="scientific">Trifolium medium</name>
    <dbReference type="NCBI Taxonomy" id="97028"/>
    <lineage>
        <taxon>Eukaryota</taxon>
        <taxon>Viridiplantae</taxon>
        <taxon>Streptophyta</taxon>
        <taxon>Embryophyta</taxon>
        <taxon>Tracheophyta</taxon>
        <taxon>Spermatophyta</taxon>
        <taxon>Magnoliopsida</taxon>
        <taxon>eudicotyledons</taxon>
        <taxon>Gunneridae</taxon>
        <taxon>Pentapetalae</taxon>
        <taxon>rosids</taxon>
        <taxon>fabids</taxon>
        <taxon>Fabales</taxon>
        <taxon>Fabaceae</taxon>
        <taxon>Papilionoideae</taxon>
        <taxon>50 kb inversion clade</taxon>
        <taxon>NPAAA clade</taxon>
        <taxon>Hologalegina</taxon>
        <taxon>IRL clade</taxon>
        <taxon>Trifolieae</taxon>
        <taxon>Trifolium</taxon>
    </lineage>
</organism>